<evidence type="ECO:0000313" key="2">
    <source>
        <dbReference type="Proteomes" id="UP000024284"/>
    </source>
</evidence>
<dbReference type="RefSeq" id="WP_037463081.1">
    <property type="nucleotide sequence ID" value="NZ_BCZD01000017.1"/>
</dbReference>
<dbReference type="InterPro" id="IPR007060">
    <property type="entry name" value="FtsL/DivIC"/>
</dbReference>
<dbReference type="PATRIC" id="fig|1219045.3.peg.998"/>
<organism evidence="1 2">
    <name type="scientific">Sphingobium herbicidovorans (strain ATCC 700291 / DSM 11019 / CCUG 56400 / KCTC 2939 / LMG 18315 / NBRC 16415 / MH)</name>
    <name type="common">Sphingomonas herbicidovorans</name>
    <dbReference type="NCBI Taxonomy" id="1219045"/>
    <lineage>
        <taxon>Bacteria</taxon>
        <taxon>Pseudomonadati</taxon>
        <taxon>Pseudomonadota</taxon>
        <taxon>Alphaproteobacteria</taxon>
        <taxon>Sphingomonadales</taxon>
        <taxon>Sphingomonadaceae</taxon>
        <taxon>Sphingobium</taxon>
    </lineage>
</organism>
<name>A0A086PCV2_SPHHM</name>
<dbReference type="Pfam" id="PF04977">
    <property type="entry name" value="DivIC"/>
    <property type="match status" value="1"/>
</dbReference>
<proteinExistence type="predicted"/>
<sequence>MAHIAKLRTLLFSAFGPAIAVLLLLFFAGYVVLGSNGVLAWGDYSRQLHGAKGELKSVQTQRNELRNRVDLLNPRRVDPDLSDELIRRQLGVIHHDEVIVPLN</sequence>
<protein>
    <submittedName>
        <fullName evidence="1">Septum formation initiator</fullName>
    </submittedName>
</protein>
<dbReference type="STRING" id="76947.GCA_002080435_00482"/>
<evidence type="ECO:0000313" key="1">
    <source>
        <dbReference type="EMBL" id="KFG91220.1"/>
    </source>
</evidence>
<gene>
    <name evidence="1" type="ORF">BV98_000979</name>
</gene>
<dbReference type="eggNOG" id="COG2919">
    <property type="taxonomic scope" value="Bacteria"/>
</dbReference>
<reference evidence="1" key="1">
    <citation type="submission" date="2014-08" db="EMBL/GenBank/DDBJ databases">
        <title>Draft genome sequences of Sphingobium herbicidovorans.</title>
        <authorList>
            <person name="Gan H.M."/>
            <person name="Gan H.Y."/>
            <person name="Savka M.A."/>
        </authorList>
    </citation>
    <scope>NUCLEOTIDE SEQUENCE [LARGE SCALE GENOMIC DNA]</scope>
    <source>
        <strain evidence="1">NBRC 16415</strain>
    </source>
</reference>
<dbReference type="AlphaFoldDB" id="A0A086PCV2"/>
<keyword evidence="2" id="KW-1185">Reference proteome</keyword>
<comment type="caution">
    <text evidence="1">The sequence shown here is derived from an EMBL/GenBank/DDBJ whole genome shotgun (WGS) entry which is preliminary data.</text>
</comment>
<dbReference type="Proteomes" id="UP000024284">
    <property type="component" value="Unassembled WGS sequence"/>
</dbReference>
<accession>A0A086PCV2</accession>
<dbReference type="EMBL" id="JFZA02000005">
    <property type="protein sequence ID" value="KFG91220.1"/>
    <property type="molecule type" value="Genomic_DNA"/>
</dbReference>
<dbReference type="OrthoDB" id="9815600at2"/>